<evidence type="ECO:0000259" key="4">
    <source>
        <dbReference type="Pfam" id="PF07811"/>
    </source>
</evidence>
<dbReference type="Pfam" id="PF07811">
    <property type="entry name" value="TadE"/>
    <property type="match status" value="1"/>
</dbReference>
<feature type="region of interest" description="Disordered" evidence="2">
    <location>
        <begin position="402"/>
        <end position="429"/>
    </location>
</feature>
<feature type="domain" description="TadE-like" evidence="4">
    <location>
        <begin position="13"/>
        <end position="55"/>
    </location>
</feature>
<evidence type="ECO:0000256" key="1">
    <source>
        <dbReference type="SAM" id="Coils"/>
    </source>
</evidence>
<proteinExistence type="predicted"/>
<reference evidence="5" key="2">
    <citation type="submission" date="2020-09" db="EMBL/GenBank/DDBJ databases">
        <authorList>
            <person name="Sun Q."/>
            <person name="Zhou Y."/>
        </authorList>
    </citation>
    <scope>NUCLEOTIDE SEQUENCE</scope>
    <source>
        <strain evidence="5">CGMCC 1.12777</strain>
    </source>
</reference>
<dbReference type="RefSeq" id="WP_188496274.1">
    <property type="nucleotide sequence ID" value="NZ_BMFV01000005.1"/>
</dbReference>
<evidence type="ECO:0000313" key="5">
    <source>
        <dbReference type="EMBL" id="GGH77595.1"/>
    </source>
</evidence>
<dbReference type="InterPro" id="IPR012495">
    <property type="entry name" value="TadE-like_dom"/>
</dbReference>
<feature type="compositionally biased region" description="Basic and acidic residues" evidence="2">
    <location>
        <begin position="406"/>
        <end position="429"/>
    </location>
</feature>
<feature type="transmembrane region" description="Helical" evidence="3">
    <location>
        <begin position="12"/>
        <end position="34"/>
    </location>
</feature>
<keyword evidence="3" id="KW-1133">Transmembrane helix</keyword>
<feature type="region of interest" description="Disordered" evidence="2">
    <location>
        <begin position="281"/>
        <end position="309"/>
    </location>
</feature>
<name>A0A8J2ZTG0_9BACL</name>
<keyword evidence="3" id="KW-0472">Membrane</keyword>
<organism evidence="5 6">
    <name type="scientific">Pullulanibacillus pueri</name>
    <dbReference type="NCBI Taxonomy" id="1437324"/>
    <lineage>
        <taxon>Bacteria</taxon>
        <taxon>Bacillati</taxon>
        <taxon>Bacillota</taxon>
        <taxon>Bacilli</taxon>
        <taxon>Bacillales</taxon>
        <taxon>Sporolactobacillaceae</taxon>
        <taxon>Pullulanibacillus</taxon>
    </lineage>
</organism>
<evidence type="ECO:0000313" key="6">
    <source>
        <dbReference type="Proteomes" id="UP000656813"/>
    </source>
</evidence>
<keyword evidence="6" id="KW-1185">Reference proteome</keyword>
<evidence type="ECO:0000256" key="2">
    <source>
        <dbReference type="SAM" id="MobiDB-lite"/>
    </source>
</evidence>
<accession>A0A8J2ZTG0</accession>
<dbReference type="AlphaFoldDB" id="A0A8J2ZTG0"/>
<gene>
    <name evidence="5" type="ORF">GCM10007096_09720</name>
</gene>
<dbReference type="EMBL" id="BMFV01000005">
    <property type="protein sequence ID" value="GGH77595.1"/>
    <property type="molecule type" value="Genomic_DNA"/>
</dbReference>
<dbReference type="Pfam" id="PF18960">
    <property type="entry name" value="DUF5702"/>
    <property type="match status" value="1"/>
</dbReference>
<feature type="coiled-coil region" evidence="1">
    <location>
        <begin position="251"/>
        <end position="278"/>
    </location>
</feature>
<sequence>MKGIKKFFVNDQGAVSVYLIIITLLFFIFNAVLIDFARVLVAQKKVDTAARAAARSTMASFDSGVRKYGLFVMDGDPQQDFQTLFEENLNVNEGRFYHFASPRPEKSSVIEEKNYTLLNESTQKNQILEEMKYRAPIEFIKEIVDQFTQVSEGVESASEFAHAASEIEQDVKDRTKKMDEVEEHLKTAKKELGKANGLLSDKPSGSDYPEVKNLADIIEKYPTFNSGDDKDKDAEYVDKSTVLLGKLKVAYDKSNQELDDALTALEQVKKINKKIKDKLKSTHSANEDNYGGVTEAIPDNATGSTGSDASQIDSLTEDLNNYVYGDDFFTELKTKIQNAKDAIGTREDQKSLAGAYTLLLAFISVQHDSDDQLSVLSQAMKRYFKNADQAIGEAISYLQSNRKVPKGGDEEKQQEEAEDEAKDKMDEGKETLDKLVKGADLANDRYIYDALQGLLKKYDAADDEIHPQIDLDDPEDSANDILSMVDKLFGVLGDVLKAGRDRAYINEYILTHFVSSKPFSPSDAESYLFENKQVEYILYGINKPGANYAAAYTELFALRYALNFVYALTQTKFPFPLVTFIVAAGEAFIYTVDDMTKLVGNKPQSVPVYRRLRGVEFDYKDYLRLFLFMHPGEDNRLRRSLAVVEEETGTDISKAPTYIGGEAKASVDLWFLPTAMKLISDVGAISGDVRGGRYYITSKVAYSY</sequence>
<reference evidence="5" key="1">
    <citation type="journal article" date="2014" name="Int. J. Syst. Evol. Microbiol.">
        <title>Complete genome sequence of Corynebacterium casei LMG S-19264T (=DSM 44701T), isolated from a smear-ripened cheese.</title>
        <authorList>
            <consortium name="US DOE Joint Genome Institute (JGI-PGF)"/>
            <person name="Walter F."/>
            <person name="Albersmeier A."/>
            <person name="Kalinowski J."/>
            <person name="Ruckert C."/>
        </authorList>
    </citation>
    <scope>NUCLEOTIDE SEQUENCE</scope>
    <source>
        <strain evidence="5">CGMCC 1.12777</strain>
    </source>
</reference>
<feature type="coiled-coil region" evidence="1">
    <location>
        <begin position="164"/>
        <end position="198"/>
    </location>
</feature>
<protein>
    <recommendedName>
        <fullName evidence="4">TadE-like domain-containing protein</fullName>
    </recommendedName>
</protein>
<dbReference type="InterPro" id="IPR043756">
    <property type="entry name" value="DUF5702"/>
</dbReference>
<keyword evidence="3" id="KW-0812">Transmembrane</keyword>
<dbReference type="Proteomes" id="UP000656813">
    <property type="component" value="Unassembled WGS sequence"/>
</dbReference>
<keyword evidence="1" id="KW-0175">Coiled coil</keyword>
<evidence type="ECO:0000256" key="3">
    <source>
        <dbReference type="SAM" id="Phobius"/>
    </source>
</evidence>
<comment type="caution">
    <text evidence="5">The sequence shown here is derived from an EMBL/GenBank/DDBJ whole genome shotgun (WGS) entry which is preliminary data.</text>
</comment>